<feature type="transmembrane region" description="Helical" evidence="1">
    <location>
        <begin position="38"/>
        <end position="58"/>
    </location>
</feature>
<proteinExistence type="predicted"/>
<feature type="transmembrane region" description="Helical" evidence="1">
    <location>
        <begin position="70"/>
        <end position="87"/>
    </location>
</feature>
<evidence type="ECO:0000313" key="3">
    <source>
        <dbReference type="Proteomes" id="UP001176961"/>
    </source>
</evidence>
<keyword evidence="3" id="KW-1185">Reference proteome</keyword>
<feature type="transmembrane region" description="Helical" evidence="1">
    <location>
        <begin position="99"/>
        <end position="122"/>
    </location>
</feature>
<keyword evidence="1" id="KW-1133">Transmembrane helix</keyword>
<protein>
    <submittedName>
        <fullName evidence="2">Uncharacterized protein</fullName>
    </submittedName>
</protein>
<sequence length="144" mass="16405">MVIPLYCIYEHRYELGSIPIFLSATRADYDRVISIIKIIFRASALAISFFTYMYMFWIVRKKANRKEMSILVHGGCLLSALGGSFVFDCNIGEVDKHMGLFLFTSILWVPCTDVVTTFCVITSIRKRVSPLKDAKVTTVFVTKI</sequence>
<evidence type="ECO:0000256" key="1">
    <source>
        <dbReference type="SAM" id="Phobius"/>
    </source>
</evidence>
<accession>A0AA36DQ56</accession>
<keyword evidence="1" id="KW-0812">Transmembrane</keyword>
<comment type="caution">
    <text evidence="2">The sequence shown here is derived from an EMBL/GenBank/DDBJ whole genome shotgun (WGS) entry which is preliminary data.</text>
</comment>
<keyword evidence="1" id="KW-0472">Membrane</keyword>
<evidence type="ECO:0000313" key="2">
    <source>
        <dbReference type="EMBL" id="CAJ0591316.1"/>
    </source>
</evidence>
<name>A0AA36DQ56_CYLNA</name>
<dbReference type="Proteomes" id="UP001176961">
    <property type="component" value="Unassembled WGS sequence"/>
</dbReference>
<organism evidence="2 3">
    <name type="scientific">Cylicocyclus nassatus</name>
    <name type="common">Nematode worm</name>
    <dbReference type="NCBI Taxonomy" id="53992"/>
    <lineage>
        <taxon>Eukaryota</taxon>
        <taxon>Metazoa</taxon>
        <taxon>Ecdysozoa</taxon>
        <taxon>Nematoda</taxon>
        <taxon>Chromadorea</taxon>
        <taxon>Rhabditida</taxon>
        <taxon>Rhabditina</taxon>
        <taxon>Rhabditomorpha</taxon>
        <taxon>Strongyloidea</taxon>
        <taxon>Strongylidae</taxon>
        <taxon>Cylicocyclus</taxon>
    </lineage>
</organism>
<reference evidence="2" key="1">
    <citation type="submission" date="2023-07" db="EMBL/GenBank/DDBJ databases">
        <authorList>
            <consortium name="CYATHOMIX"/>
        </authorList>
    </citation>
    <scope>NUCLEOTIDE SEQUENCE</scope>
    <source>
        <strain evidence="2">N/A</strain>
    </source>
</reference>
<dbReference type="EMBL" id="CATQJL010000001">
    <property type="protein sequence ID" value="CAJ0591316.1"/>
    <property type="molecule type" value="Genomic_DNA"/>
</dbReference>
<gene>
    <name evidence="2" type="ORF">CYNAS_LOCUS3299</name>
</gene>
<dbReference type="AlphaFoldDB" id="A0AA36DQ56"/>